<dbReference type="SUPFAM" id="SSF53244">
    <property type="entry name" value="MurD-like peptide ligases, peptide-binding domain"/>
    <property type="match status" value="1"/>
</dbReference>
<dbReference type="Gene3D" id="3.40.1190.10">
    <property type="entry name" value="Mur-like, catalytic domain"/>
    <property type="match status" value="1"/>
</dbReference>
<dbReference type="InterPro" id="IPR036565">
    <property type="entry name" value="Mur-like_cat_sf"/>
</dbReference>
<sequence>MVWRSAGGVFTRGLEGALPPRLLRLLARLDELVNWERARRASDGFRQRHMRVDVKPARELLEVLGNPHQAYRAVHIAGTKGKGTLAAMLTAYLSTQQGVRVGTYTSPHVERINERIRLQGECIEDNALADALEVALDAASPFLRDSVPLIERPTWFDIMTTAGFVAMKEAGVNYAVVECGMGGAKDSTNVLGAEVCLLTSVALEHAEIIGPTLTDIAREKAGIAWRPGCILISGVHQPELQQVVQETVEQQSPAARREVVFVGGNSWEERNQMMSERALLELSERYHWEQYERPVWSRLGPRIRQMLPGRMEWFAIQHRGRPVSILVDGAHVPETVHELPSQALIVLAMGRDKRVEAFTEALLRFAPRAILCTRVSDDAAYMPIGELYRRVNQVIRQQAIGIQSPQVFAADLPGEALQRAIRTAADAPQHKSPSVICIGSLHLAGLVRRTLSSDWAAVPTGHPETEEAGRTTVQTDERAAA</sequence>
<evidence type="ECO:0000256" key="4">
    <source>
        <dbReference type="ARBA" id="ARBA00022741"/>
    </source>
</evidence>
<evidence type="ECO:0008006" key="10">
    <source>
        <dbReference type="Google" id="ProtNLM"/>
    </source>
</evidence>
<keyword evidence="4" id="KW-0547">Nucleotide-binding</keyword>
<dbReference type="AlphaFoldDB" id="A0A7J7INW8"/>
<dbReference type="PANTHER" id="PTHR11136">
    <property type="entry name" value="FOLYLPOLYGLUTAMATE SYNTHASE-RELATED"/>
    <property type="match status" value="1"/>
</dbReference>
<evidence type="ECO:0000313" key="8">
    <source>
        <dbReference type="EMBL" id="KAF6004718.1"/>
    </source>
</evidence>
<feature type="region of interest" description="Disordered" evidence="7">
    <location>
        <begin position="457"/>
        <end position="481"/>
    </location>
</feature>
<dbReference type="PANTHER" id="PTHR11136:SF0">
    <property type="entry name" value="DIHYDROFOLATE SYNTHETASE-RELATED"/>
    <property type="match status" value="1"/>
</dbReference>
<dbReference type="Proteomes" id="UP000530660">
    <property type="component" value="Unassembled WGS sequence"/>
</dbReference>
<keyword evidence="3" id="KW-0479">Metal-binding</keyword>
<gene>
    <name evidence="8" type="ORF">F1559_000372</name>
</gene>
<dbReference type="GO" id="GO:0005524">
    <property type="term" value="F:ATP binding"/>
    <property type="evidence" value="ECO:0007669"/>
    <property type="project" value="UniProtKB-KW"/>
</dbReference>
<feature type="compositionally biased region" description="Basic and acidic residues" evidence="7">
    <location>
        <begin position="463"/>
        <end position="481"/>
    </location>
</feature>
<dbReference type="Gene3D" id="3.90.190.20">
    <property type="entry name" value="Mur ligase, C-terminal domain"/>
    <property type="match status" value="1"/>
</dbReference>
<dbReference type="OrthoDB" id="5212574at2759"/>
<keyword evidence="2" id="KW-0436">Ligase</keyword>
<comment type="similarity">
    <text evidence="1">Belongs to the folylpolyglutamate synthase family.</text>
</comment>
<keyword evidence="9" id="KW-1185">Reference proteome</keyword>
<keyword evidence="6" id="KW-0460">Magnesium</keyword>
<protein>
    <recommendedName>
        <fullName evidence="10">Folylpolyglutamate synthase</fullName>
    </recommendedName>
</protein>
<dbReference type="GO" id="GO:0005737">
    <property type="term" value="C:cytoplasm"/>
    <property type="evidence" value="ECO:0007669"/>
    <property type="project" value="TreeGrafter"/>
</dbReference>
<dbReference type="PROSITE" id="PS01012">
    <property type="entry name" value="FOLYLPOLYGLU_SYNT_2"/>
    <property type="match status" value="1"/>
</dbReference>
<organism evidence="8 9">
    <name type="scientific">Cyanidiococcus yangmingshanensis</name>
    <dbReference type="NCBI Taxonomy" id="2690220"/>
    <lineage>
        <taxon>Eukaryota</taxon>
        <taxon>Rhodophyta</taxon>
        <taxon>Bangiophyceae</taxon>
        <taxon>Cyanidiales</taxon>
        <taxon>Cyanidiaceae</taxon>
        <taxon>Cyanidiococcus</taxon>
    </lineage>
</organism>
<evidence type="ECO:0000256" key="3">
    <source>
        <dbReference type="ARBA" id="ARBA00022723"/>
    </source>
</evidence>
<evidence type="ECO:0000313" key="9">
    <source>
        <dbReference type="Proteomes" id="UP000530660"/>
    </source>
</evidence>
<dbReference type="InterPro" id="IPR036615">
    <property type="entry name" value="Mur_ligase_C_dom_sf"/>
</dbReference>
<dbReference type="SUPFAM" id="SSF53623">
    <property type="entry name" value="MurD-like peptide ligases, catalytic domain"/>
    <property type="match status" value="1"/>
</dbReference>
<reference evidence="8 9" key="1">
    <citation type="journal article" date="2020" name="J. Phycol.">
        <title>Comparative genome analysis reveals Cyanidiococcus gen. nov., a new extremophilic red algal genus sister to Cyanidioschyzon (Cyanidioschyzonaceae, Rhodophyta).</title>
        <authorList>
            <person name="Liu S.-L."/>
            <person name="Chiang Y.-R."/>
            <person name="Yoon H.S."/>
            <person name="Fu H.-Y."/>
        </authorList>
    </citation>
    <scope>NUCLEOTIDE SEQUENCE [LARGE SCALE GENOMIC DNA]</scope>
    <source>
        <strain evidence="8 9">THAL066</strain>
    </source>
</reference>
<dbReference type="GO" id="GO:0046872">
    <property type="term" value="F:metal ion binding"/>
    <property type="evidence" value="ECO:0007669"/>
    <property type="project" value="UniProtKB-KW"/>
</dbReference>
<evidence type="ECO:0000256" key="1">
    <source>
        <dbReference type="ARBA" id="ARBA00008276"/>
    </source>
</evidence>
<evidence type="ECO:0000256" key="7">
    <source>
        <dbReference type="SAM" id="MobiDB-lite"/>
    </source>
</evidence>
<dbReference type="InterPro" id="IPR018109">
    <property type="entry name" value="Folylpolyglutamate_synth_CS"/>
</dbReference>
<evidence type="ECO:0000256" key="6">
    <source>
        <dbReference type="ARBA" id="ARBA00022842"/>
    </source>
</evidence>
<dbReference type="EMBL" id="VWRR01000002">
    <property type="protein sequence ID" value="KAF6004718.1"/>
    <property type="molecule type" value="Genomic_DNA"/>
</dbReference>
<dbReference type="NCBIfam" id="TIGR01499">
    <property type="entry name" value="folC"/>
    <property type="match status" value="1"/>
</dbReference>
<dbReference type="InterPro" id="IPR001645">
    <property type="entry name" value="Folylpolyglutamate_synth"/>
</dbReference>
<proteinExistence type="inferred from homology"/>
<accession>A0A7J7INW8</accession>
<dbReference type="GO" id="GO:0008841">
    <property type="term" value="F:dihydrofolate synthase activity"/>
    <property type="evidence" value="ECO:0007669"/>
    <property type="project" value="TreeGrafter"/>
</dbReference>
<dbReference type="GO" id="GO:0004326">
    <property type="term" value="F:tetrahydrofolylpolyglutamate synthase activity"/>
    <property type="evidence" value="ECO:0007669"/>
    <property type="project" value="InterPro"/>
</dbReference>
<evidence type="ECO:0000256" key="5">
    <source>
        <dbReference type="ARBA" id="ARBA00022840"/>
    </source>
</evidence>
<comment type="caution">
    <text evidence="8">The sequence shown here is derived from an EMBL/GenBank/DDBJ whole genome shotgun (WGS) entry which is preliminary data.</text>
</comment>
<keyword evidence="5" id="KW-0067">ATP-binding</keyword>
<name>A0A7J7INW8_9RHOD</name>
<evidence type="ECO:0000256" key="2">
    <source>
        <dbReference type="ARBA" id="ARBA00022598"/>
    </source>
</evidence>